<evidence type="ECO:0000256" key="1">
    <source>
        <dbReference type="ARBA" id="ARBA00022614"/>
    </source>
</evidence>
<dbReference type="InterPro" id="IPR032675">
    <property type="entry name" value="LRR_dom_sf"/>
</dbReference>
<keyword evidence="6" id="KW-1185">Reference proteome</keyword>
<keyword evidence="1" id="KW-0433">Leucine-rich repeat</keyword>
<dbReference type="EMBL" id="VTPC01001347">
    <property type="protein sequence ID" value="KAF2902285.1"/>
    <property type="molecule type" value="Genomic_DNA"/>
</dbReference>
<dbReference type="InterPro" id="IPR003591">
    <property type="entry name" value="Leu-rich_rpt_typical-subtyp"/>
</dbReference>
<dbReference type="SUPFAM" id="SSF52058">
    <property type="entry name" value="L domain-like"/>
    <property type="match status" value="1"/>
</dbReference>
<gene>
    <name evidence="5" type="ORF">ILUMI_03906</name>
</gene>
<accession>A0A8K0D9Y4</accession>
<dbReference type="Pfam" id="PF13855">
    <property type="entry name" value="LRR_8"/>
    <property type="match status" value="2"/>
</dbReference>
<feature type="chain" id="PRO_5035426515" evidence="4">
    <location>
        <begin position="21"/>
        <end position="357"/>
    </location>
</feature>
<dbReference type="Gene3D" id="3.80.10.10">
    <property type="entry name" value="Ribonuclease Inhibitor"/>
    <property type="match status" value="2"/>
</dbReference>
<dbReference type="OrthoDB" id="6720897at2759"/>
<evidence type="ECO:0000313" key="6">
    <source>
        <dbReference type="Proteomes" id="UP000801492"/>
    </source>
</evidence>
<proteinExistence type="predicted"/>
<name>A0A8K0D9Y4_IGNLU</name>
<evidence type="ECO:0000256" key="2">
    <source>
        <dbReference type="ARBA" id="ARBA00022729"/>
    </source>
</evidence>
<dbReference type="PANTHER" id="PTHR24366">
    <property type="entry name" value="IG(IMMUNOGLOBULIN) AND LRR(LEUCINE RICH REPEAT) DOMAINS"/>
    <property type="match status" value="1"/>
</dbReference>
<organism evidence="5 6">
    <name type="scientific">Ignelater luminosus</name>
    <name type="common">Cucubano</name>
    <name type="synonym">Pyrophorus luminosus</name>
    <dbReference type="NCBI Taxonomy" id="2038154"/>
    <lineage>
        <taxon>Eukaryota</taxon>
        <taxon>Metazoa</taxon>
        <taxon>Ecdysozoa</taxon>
        <taxon>Arthropoda</taxon>
        <taxon>Hexapoda</taxon>
        <taxon>Insecta</taxon>
        <taxon>Pterygota</taxon>
        <taxon>Neoptera</taxon>
        <taxon>Endopterygota</taxon>
        <taxon>Coleoptera</taxon>
        <taxon>Polyphaga</taxon>
        <taxon>Elateriformia</taxon>
        <taxon>Elateroidea</taxon>
        <taxon>Elateridae</taxon>
        <taxon>Agrypninae</taxon>
        <taxon>Pyrophorini</taxon>
        <taxon>Ignelater</taxon>
    </lineage>
</organism>
<dbReference type="Proteomes" id="UP000801492">
    <property type="component" value="Unassembled WGS sequence"/>
</dbReference>
<evidence type="ECO:0000256" key="4">
    <source>
        <dbReference type="SAM" id="SignalP"/>
    </source>
</evidence>
<protein>
    <submittedName>
        <fullName evidence="5">Uncharacterized protein</fullName>
    </submittedName>
</protein>
<dbReference type="AlphaFoldDB" id="A0A8K0D9Y4"/>
<keyword evidence="2 4" id="KW-0732">Signal</keyword>
<dbReference type="InterPro" id="IPR001611">
    <property type="entry name" value="Leu-rich_rpt"/>
</dbReference>
<keyword evidence="3" id="KW-0677">Repeat</keyword>
<sequence length="357" mass="41893">MYLSIIVVVITLSVLYQVCPYHAISFDVMNMENVQILYRSLGKSMENINKCIITSTIPLLECQQKEMIRKIEFTRQSNSSELQESAIANFSKLERIILSRNNITTIKTGAFSDLPFLKYVYLGDNHISNMEFNIFIDTPRLLELHLEKNKLSNFEQVWLGYIPTLEWLNLEHNSIQTIATGAFSNFPELVYINLGHNQIQEINEDAFYGLDQLEILDLSYNRIKVFHEDTFISPSSLHVLNLYHNQLTYISERILENLTQLRELVTLFNPWQCGCYKLIETWAERRSIRLNKSKYLKCEKTEDISEIPKSVCSQNHDCNKEVIECVTNKTENLCDKLYSETEDFECYFQYEKYIDVK</sequence>
<comment type="caution">
    <text evidence="5">The sequence shown here is derived from an EMBL/GenBank/DDBJ whole genome shotgun (WGS) entry which is preliminary data.</text>
</comment>
<reference evidence="5" key="1">
    <citation type="submission" date="2019-08" db="EMBL/GenBank/DDBJ databases">
        <title>The genome of the North American firefly Photinus pyralis.</title>
        <authorList>
            <consortium name="Photinus pyralis genome working group"/>
            <person name="Fallon T.R."/>
            <person name="Sander Lower S.E."/>
            <person name="Weng J.-K."/>
        </authorList>
    </citation>
    <scope>NUCLEOTIDE SEQUENCE</scope>
    <source>
        <strain evidence="5">TRF0915ILg1</strain>
        <tissue evidence="5">Whole body</tissue>
    </source>
</reference>
<dbReference type="PANTHER" id="PTHR24366:SF161">
    <property type="entry name" value="TIR DOMAIN-CONTAINING PROTEIN"/>
    <property type="match status" value="1"/>
</dbReference>
<dbReference type="SMART" id="SM00369">
    <property type="entry name" value="LRR_TYP"/>
    <property type="match status" value="6"/>
</dbReference>
<dbReference type="PROSITE" id="PS51450">
    <property type="entry name" value="LRR"/>
    <property type="match status" value="4"/>
</dbReference>
<evidence type="ECO:0000256" key="3">
    <source>
        <dbReference type="ARBA" id="ARBA00022737"/>
    </source>
</evidence>
<evidence type="ECO:0000313" key="5">
    <source>
        <dbReference type="EMBL" id="KAF2902285.1"/>
    </source>
</evidence>
<feature type="signal peptide" evidence="4">
    <location>
        <begin position="1"/>
        <end position="20"/>
    </location>
</feature>